<comment type="subcellular location">
    <subcellularLocation>
        <location evidence="1">Cell membrane</location>
        <topology evidence="1">Multi-pass membrane protein</topology>
    </subcellularLocation>
</comment>
<organism evidence="7 8">
    <name type="scientific">Marinomonas spartinae</name>
    <dbReference type="NCBI Taxonomy" id="1792290"/>
    <lineage>
        <taxon>Bacteria</taxon>
        <taxon>Pseudomonadati</taxon>
        <taxon>Pseudomonadota</taxon>
        <taxon>Gammaproteobacteria</taxon>
        <taxon>Oceanospirillales</taxon>
        <taxon>Oceanospirillaceae</taxon>
        <taxon>Marinomonas</taxon>
    </lineage>
</organism>
<keyword evidence="8" id="KW-1185">Reference proteome</keyword>
<evidence type="ECO:0000313" key="8">
    <source>
        <dbReference type="Proteomes" id="UP000092544"/>
    </source>
</evidence>
<evidence type="ECO:0000256" key="5">
    <source>
        <dbReference type="ARBA" id="ARBA00023136"/>
    </source>
</evidence>
<evidence type="ECO:0000256" key="6">
    <source>
        <dbReference type="SAM" id="Phobius"/>
    </source>
</evidence>
<sequence length="199" mass="21899">MLWSLLPSLCLFSFVAAVTPGPNNFLLASSGSQFGFRRTLGHVAGIRLGIIGLLLLSAIGIGALIERYPILHDVLKYIGIVYMSYLALKLVFKNSVLQQGNAHQPIHWRQAALFQMVNVKAWAASLSLVATYSLVSDYWLSVLWIIMAFTGCGLIANFCWVGMGKAANRLFNTPSKIRLFNYGLSFLTIATIVPLLFEA</sequence>
<feature type="transmembrane region" description="Helical" evidence="6">
    <location>
        <begin position="138"/>
        <end position="158"/>
    </location>
</feature>
<keyword evidence="2" id="KW-1003">Cell membrane</keyword>
<evidence type="ECO:0000256" key="2">
    <source>
        <dbReference type="ARBA" id="ARBA00022475"/>
    </source>
</evidence>
<name>A0A1A8T599_9GAMM</name>
<dbReference type="PANTHER" id="PTHR30086">
    <property type="entry name" value="ARGININE EXPORTER PROTEIN ARGO"/>
    <property type="match status" value="1"/>
</dbReference>
<dbReference type="Proteomes" id="UP000092544">
    <property type="component" value="Unassembled WGS sequence"/>
</dbReference>
<feature type="transmembrane region" description="Helical" evidence="6">
    <location>
        <begin position="179"/>
        <end position="197"/>
    </location>
</feature>
<dbReference type="Pfam" id="PF01810">
    <property type="entry name" value="LysE"/>
    <property type="match status" value="1"/>
</dbReference>
<dbReference type="OrthoDB" id="9812084at2"/>
<dbReference type="GO" id="GO:0015171">
    <property type="term" value="F:amino acid transmembrane transporter activity"/>
    <property type="evidence" value="ECO:0007669"/>
    <property type="project" value="TreeGrafter"/>
</dbReference>
<dbReference type="STRING" id="1792290.MSP8886_00585"/>
<reference evidence="7 8" key="1">
    <citation type="submission" date="2016-06" db="EMBL/GenBank/DDBJ databases">
        <authorList>
            <person name="Kjaerup R.B."/>
            <person name="Dalgaard T.S."/>
            <person name="Juul-Madsen H.R."/>
        </authorList>
    </citation>
    <scope>NUCLEOTIDE SEQUENCE [LARGE SCALE GENOMIC DNA]</scope>
    <source>
        <strain evidence="7 8">CECT 8886</strain>
    </source>
</reference>
<evidence type="ECO:0000313" key="7">
    <source>
        <dbReference type="EMBL" id="SBS26374.1"/>
    </source>
</evidence>
<proteinExistence type="predicted"/>
<dbReference type="InterPro" id="IPR001123">
    <property type="entry name" value="LeuE-type"/>
</dbReference>
<accession>A0A1A8T599</accession>
<dbReference type="GO" id="GO:0033228">
    <property type="term" value="P:cysteine export across plasma membrane"/>
    <property type="evidence" value="ECO:0007669"/>
    <property type="project" value="TreeGrafter"/>
</dbReference>
<protein>
    <submittedName>
        <fullName evidence="7">Cysteine/O-acetylserine efflux protein</fullName>
    </submittedName>
</protein>
<evidence type="ECO:0000256" key="1">
    <source>
        <dbReference type="ARBA" id="ARBA00004651"/>
    </source>
</evidence>
<evidence type="ECO:0000256" key="4">
    <source>
        <dbReference type="ARBA" id="ARBA00022989"/>
    </source>
</evidence>
<dbReference type="EMBL" id="FLOB01000001">
    <property type="protein sequence ID" value="SBS26374.1"/>
    <property type="molecule type" value="Genomic_DNA"/>
</dbReference>
<keyword evidence="4 6" id="KW-1133">Transmembrane helix</keyword>
<feature type="transmembrane region" description="Helical" evidence="6">
    <location>
        <begin position="74"/>
        <end position="92"/>
    </location>
</feature>
<dbReference type="RefSeq" id="WP_067012477.1">
    <property type="nucleotide sequence ID" value="NZ_FLOB01000001.1"/>
</dbReference>
<keyword evidence="3 6" id="KW-0812">Transmembrane</keyword>
<dbReference type="GO" id="GO:0005886">
    <property type="term" value="C:plasma membrane"/>
    <property type="evidence" value="ECO:0007669"/>
    <property type="project" value="UniProtKB-SubCell"/>
</dbReference>
<keyword evidence="5 6" id="KW-0472">Membrane</keyword>
<evidence type="ECO:0000256" key="3">
    <source>
        <dbReference type="ARBA" id="ARBA00022692"/>
    </source>
</evidence>
<gene>
    <name evidence="7" type="primary">eamB_1</name>
    <name evidence="7" type="ORF">MSP8886_00585</name>
</gene>
<feature type="transmembrane region" description="Helical" evidence="6">
    <location>
        <begin position="41"/>
        <end position="65"/>
    </location>
</feature>
<dbReference type="PANTHER" id="PTHR30086:SF20">
    <property type="entry name" value="ARGININE EXPORTER PROTEIN ARGO-RELATED"/>
    <property type="match status" value="1"/>
</dbReference>
<dbReference type="AlphaFoldDB" id="A0A1A8T599"/>